<protein>
    <submittedName>
        <fullName evidence="1">Uncharacterized protein</fullName>
    </submittedName>
</protein>
<gene>
    <name evidence="1" type="ORF">E2C01_073310</name>
</gene>
<dbReference type="EMBL" id="VSRR010049433">
    <property type="protein sequence ID" value="MPC78812.1"/>
    <property type="molecule type" value="Genomic_DNA"/>
</dbReference>
<accession>A0A5B7I504</accession>
<dbReference type="Proteomes" id="UP000324222">
    <property type="component" value="Unassembled WGS sequence"/>
</dbReference>
<reference evidence="1 2" key="1">
    <citation type="submission" date="2019-05" db="EMBL/GenBank/DDBJ databases">
        <title>Another draft genome of Portunus trituberculatus and its Hox gene families provides insights of decapod evolution.</title>
        <authorList>
            <person name="Jeong J.-H."/>
            <person name="Song I."/>
            <person name="Kim S."/>
            <person name="Choi T."/>
            <person name="Kim D."/>
            <person name="Ryu S."/>
            <person name="Kim W."/>
        </authorList>
    </citation>
    <scope>NUCLEOTIDE SEQUENCE [LARGE SCALE GENOMIC DNA]</scope>
    <source>
        <tissue evidence="1">Muscle</tissue>
    </source>
</reference>
<name>A0A5B7I504_PORTR</name>
<sequence>MGRGSSDPRPHGSVTWRLISRKIRGCITRAAWHWVGVGA</sequence>
<proteinExistence type="predicted"/>
<evidence type="ECO:0000313" key="2">
    <source>
        <dbReference type="Proteomes" id="UP000324222"/>
    </source>
</evidence>
<keyword evidence="2" id="KW-1185">Reference proteome</keyword>
<evidence type="ECO:0000313" key="1">
    <source>
        <dbReference type="EMBL" id="MPC78812.1"/>
    </source>
</evidence>
<comment type="caution">
    <text evidence="1">The sequence shown here is derived from an EMBL/GenBank/DDBJ whole genome shotgun (WGS) entry which is preliminary data.</text>
</comment>
<organism evidence="1 2">
    <name type="scientific">Portunus trituberculatus</name>
    <name type="common">Swimming crab</name>
    <name type="synonym">Neptunus trituberculatus</name>
    <dbReference type="NCBI Taxonomy" id="210409"/>
    <lineage>
        <taxon>Eukaryota</taxon>
        <taxon>Metazoa</taxon>
        <taxon>Ecdysozoa</taxon>
        <taxon>Arthropoda</taxon>
        <taxon>Crustacea</taxon>
        <taxon>Multicrustacea</taxon>
        <taxon>Malacostraca</taxon>
        <taxon>Eumalacostraca</taxon>
        <taxon>Eucarida</taxon>
        <taxon>Decapoda</taxon>
        <taxon>Pleocyemata</taxon>
        <taxon>Brachyura</taxon>
        <taxon>Eubrachyura</taxon>
        <taxon>Portunoidea</taxon>
        <taxon>Portunidae</taxon>
        <taxon>Portuninae</taxon>
        <taxon>Portunus</taxon>
    </lineage>
</organism>
<dbReference type="AlphaFoldDB" id="A0A5B7I504"/>